<protein>
    <recommendedName>
        <fullName evidence="6">AT-hook motif nuclear-localized protein</fullName>
    </recommendedName>
</protein>
<dbReference type="PANTHER" id="PTHR31500">
    <property type="entry name" value="AT-HOOK MOTIF NUCLEAR-LOCALIZED PROTEIN 9"/>
    <property type="match status" value="1"/>
</dbReference>
<dbReference type="Pfam" id="PF03479">
    <property type="entry name" value="PCC"/>
    <property type="match status" value="1"/>
</dbReference>
<feature type="domain" description="PPC" evidence="8">
    <location>
        <begin position="129"/>
        <end position="271"/>
    </location>
</feature>
<evidence type="ECO:0000256" key="7">
    <source>
        <dbReference type="SAM" id="MobiDB-lite"/>
    </source>
</evidence>
<dbReference type="GO" id="GO:0003680">
    <property type="term" value="F:minor groove of adenine-thymine-rich DNA binding"/>
    <property type="evidence" value="ECO:0007669"/>
    <property type="project" value="UniProtKB-UniRule"/>
</dbReference>
<dbReference type="Gene3D" id="3.30.1330.80">
    <property type="entry name" value="Hypothetical protein, similar to alpha- acetolactate decarboxylase, domain 2"/>
    <property type="match status" value="1"/>
</dbReference>
<dbReference type="PROSITE" id="PS51742">
    <property type="entry name" value="PPC"/>
    <property type="match status" value="1"/>
</dbReference>
<sequence length="340" mass="35235">MEAREDMSAGVTVIGAEAPSAYHVAPRTETPSQNQNQPAASPAVTAASPASVGLAGTTLKKKRGRPRKYGPDGTVTMALSPLPISSSAPPGGEFTVTKRGKVRPSGLEYKQHKKAGMENFGELNPLSVGTNFMPHIITVNAGEDVTMKVISFSQQGPRAICILSANGVISNVTLRQPDSSGGTLTYEGRFEILSLSGSFIPTDTQGPRSRSGGMSVSLASPDGRVVGGGVAGLLVAASPVQVVVGSFLANNQQEQKPKKLKNEGIPAIVTPATTVAAMVPAFNNENEDGLGGNGQHNSSTPRSNVVPSSTFRRENWAIMHNVHDSRSSGTDINISLPGGG</sequence>
<dbReference type="SUPFAM" id="SSF117856">
    <property type="entry name" value="AF0104/ALDC/Ptd012-like"/>
    <property type="match status" value="1"/>
</dbReference>
<dbReference type="AlphaFoldDB" id="A0A6A1W121"/>
<evidence type="ECO:0000256" key="4">
    <source>
        <dbReference type="ARBA" id="ARBA00023163"/>
    </source>
</evidence>
<gene>
    <name evidence="9" type="ORF">CJ030_MR3G015140</name>
</gene>
<evidence type="ECO:0000256" key="6">
    <source>
        <dbReference type="RuleBase" id="RU367031"/>
    </source>
</evidence>
<comment type="domain">
    <text evidence="6">The PPC domain mediates interactions between AHL proteins.</text>
</comment>
<keyword evidence="4 6" id="KW-0804">Transcription</keyword>
<feature type="region of interest" description="Disordered" evidence="7">
    <location>
        <begin position="283"/>
        <end position="308"/>
    </location>
</feature>
<dbReference type="InterPro" id="IPR039605">
    <property type="entry name" value="AHL"/>
</dbReference>
<evidence type="ECO:0000259" key="8">
    <source>
        <dbReference type="PROSITE" id="PS51742"/>
    </source>
</evidence>
<dbReference type="CDD" id="cd11378">
    <property type="entry name" value="DUF296"/>
    <property type="match status" value="1"/>
</dbReference>
<evidence type="ECO:0000256" key="3">
    <source>
        <dbReference type="ARBA" id="ARBA00023125"/>
    </source>
</evidence>
<keyword evidence="2 6" id="KW-0805">Transcription regulation</keyword>
<dbReference type="PANTHER" id="PTHR31500:SF96">
    <property type="entry name" value="AT-HOOK MOTIF NUCLEAR-LOCALIZED PROTEIN 7"/>
    <property type="match status" value="1"/>
</dbReference>
<organism evidence="9 10">
    <name type="scientific">Morella rubra</name>
    <name type="common">Chinese bayberry</name>
    <dbReference type="NCBI Taxonomy" id="262757"/>
    <lineage>
        <taxon>Eukaryota</taxon>
        <taxon>Viridiplantae</taxon>
        <taxon>Streptophyta</taxon>
        <taxon>Embryophyta</taxon>
        <taxon>Tracheophyta</taxon>
        <taxon>Spermatophyta</taxon>
        <taxon>Magnoliopsida</taxon>
        <taxon>eudicotyledons</taxon>
        <taxon>Gunneridae</taxon>
        <taxon>Pentapetalae</taxon>
        <taxon>rosids</taxon>
        <taxon>fabids</taxon>
        <taxon>Fagales</taxon>
        <taxon>Myricaceae</taxon>
        <taxon>Morella</taxon>
    </lineage>
</organism>
<dbReference type="Proteomes" id="UP000516437">
    <property type="component" value="Chromosome 3"/>
</dbReference>
<dbReference type="InterPro" id="IPR005175">
    <property type="entry name" value="PPC_dom"/>
</dbReference>
<accession>A0A6A1W121</accession>
<dbReference type="OrthoDB" id="2014829at2759"/>
<evidence type="ECO:0000256" key="2">
    <source>
        <dbReference type="ARBA" id="ARBA00023015"/>
    </source>
</evidence>
<feature type="compositionally biased region" description="Polar residues" evidence="7">
    <location>
        <begin position="295"/>
        <end position="308"/>
    </location>
</feature>
<keyword evidence="10" id="KW-1185">Reference proteome</keyword>
<feature type="region of interest" description="Disordered" evidence="7">
    <location>
        <begin position="1"/>
        <end position="52"/>
    </location>
</feature>
<comment type="subcellular location">
    <subcellularLocation>
        <location evidence="1 6">Nucleus</location>
    </subcellularLocation>
</comment>
<feature type="compositionally biased region" description="Low complexity" evidence="7">
    <location>
        <begin position="38"/>
        <end position="52"/>
    </location>
</feature>
<dbReference type="EMBL" id="RXIC02000021">
    <property type="protein sequence ID" value="KAB1218944.1"/>
    <property type="molecule type" value="Genomic_DNA"/>
</dbReference>
<evidence type="ECO:0000256" key="5">
    <source>
        <dbReference type="ARBA" id="ARBA00023242"/>
    </source>
</evidence>
<evidence type="ECO:0000313" key="10">
    <source>
        <dbReference type="Proteomes" id="UP000516437"/>
    </source>
</evidence>
<evidence type="ECO:0000313" key="9">
    <source>
        <dbReference type="EMBL" id="KAB1218944.1"/>
    </source>
</evidence>
<dbReference type="GO" id="GO:0005634">
    <property type="term" value="C:nucleus"/>
    <property type="evidence" value="ECO:0007669"/>
    <property type="project" value="UniProtKB-SubCell"/>
</dbReference>
<dbReference type="FunFam" id="3.30.1330.80:FF:000003">
    <property type="entry name" value="AT-hook motif nuclear-localized protein 1-like"/>
    <property type="match status" value="1"/>
</dbReference>
<comment type="caution">
    <text evidence="9">The sequence shown here is derived from an EMBL/GenBank/DDBJ whole genome shotgun (WGS) entry which is preliminary data.</text>
</comment>
<keyword evidence="5 6" id="KW-0539">Nucleus</keyword>
<reference evidence="9 10" key="1">
    <citation type="journal article" date="2019" name="Plant Biotechnol. J.">
        <title>The red bayberry genome and genetic basis of sex determination.</title>
        <authorList>
            <person name="Jia H.M."/>
            <person name="Jia H.J."/>
            <person name="Cai Q.L."/>
            <person name="Wang Y."/>
            <person name="Zhao H.B."/>
            <person name="Yang W.F."/>
            <person name="Wang G.Y."/>
            <person name="Li Y.H."/>
            <person name="Zhan D.L."/>
            <person name="Shen Y.T."/>
            <person name="Niu Q.F."/>
            <person name="Chang L."/>
            <person name="Qiu J."/>
            <person name="Zhao L."/>
            <person name="Xie H.B."/>
            <person name="Fu W.Y."/>
            <person name="Jin J."/>
            <person name="Li X.W."/>
            <person name="Jiao Y."/>
            <person name="Zhou C.C."/>
            <person name="Tu T."/>
            <person name="Chai C.Y."/>
            <person name="Gao J.L."/>
            <person name="Fan L.J."/>
            <person name="van de Weg E."/>
            <person name="Wang J.Y."/>
            <person name="Gao Z.S."/>
        </authorList>
    </citation>
    <scope>NUCLEOTIDE SEQUENCE [LARGE SCALE GENOMIC DNA]</scope>
    <source>
        <tissue evidence="9">Leaves</tissue>
    </source>
</reference>
<comment type="function">
    <text evidence="6">Transcription factor that specifically binds AT-rich DNA sequences related to the nuclear matrix attachment regions (MARs).</text>
</comment>
<proteinExistence type="predicted"/>
<evidence type="ECO:0000256" key="1">
    <source>
        <dbReference type="ARBA" id="ARBA00004123"/>
    </source>
</evidence>
<keyword evidence="3 6" id="KW-0238">DNA-binding</keyword>
<name>A0A6A1W121_9ROSI</name>